<sequence>MRRLLLALIVLCCALGAVPAHGSAPDDCSRAGTADFDGDGLNDVVVGDPFGEPPDRWSGGGHLFFLRGTGEGFPKVRGVPFIRNGGLSGWIARAGHIDGDRCLDLVVGSPYWWGHVTQGADGRVTSVPGAGNVYVYFGGSDFGGSNAGRIELRAPEQRNGAHFGWSLAVSPGTIAIGAPYEDADGIPDSGAVYLYDLGGPDGRRPGAPRRITQQTPGVPGSGEAGDLFGWSVALGTIGGGPGQDLAVGAPYEDRDDAGTPMLDAGAVTVLYEAKVGPATAYRGTGWNLSQLTTTVRSQAGDLFGHSLAYGESGESSYLAAGAPHADPGEVDDAGVVQLIRGGRTATQPVAGGTLWQGSAAVADVSEPRDAFGFSLAFSGTDLVVGAPFDGEGPHPETGAVHVISVFGPGGGTGGAAGLDMRAWRPGRLIRAATPQTYDHFGWSVSGAGGGWLVIGVPDREKIGAVALAPPERGAAQMLHPGDGSVALFNQSRHNTVQGIDFGATVAG</sequence>
<feature type="chain" id="PRO_5046851658" description="FG-GAP repeat protein" evidence="4">
    <location>
        <begin position="23"/>
        <end position="507"/>
    </location>
</feature>
<evidence type="ECO:0000256" key="4">
    <source>
        <dbReference type="SAM" id="SignalP"/>
    </source>
</evidence>
<dbReference type="PROSITE" id="PS51470">
    <property type="entry name" value="FG_GAP"/>
    <property type="match status" value="1"/>
</dbReference>
<dbReference type="InterPro" id="IPR013517">
    <property type="entry name" value="FG-GAP"/>
</dbReference>
<keyword evidence="6" id="KW-1185">Reference proteome</keyword>
<keyword evidence="3" id="KW-0325">Glycoprotein</keyword>
<dbReference type="Gene3D" id="2.130.10.130">
    <property type="entry name" value="Integrin alpha, N-terminal"/>
    <property type="match status" value="3"/>
</dbReference>
<dbReference type="SMART" id="SM00191">
    <property type="entry name" value="Int_alpha"/>
    <property type="match status" value="6"/>
</dbReference>
<dbReference type="InterPro" id="IPR028994">
    <property type="entry name" value="Integrin_alpha_N"/>
</dbReference>
<evidence type="ECO:0000256" key="2">
    <source>
        <dbReference type="ARBA" id="ARBA00022737"/>
    </source>
</evidence>
<dbReference type="Proteomes" id="UP001500888">
    <property type="component" value="Unassembled WGS sequence"/>
</dbReference>
<dbReference type="RefSeq" id="WP_344950379.1">
    <property type="nucleotide sequence ID" value="NZ_BAAAZR010000040.1"/>
</dbReference>
<protein>
    <recommendedName>
        <fullName evidence="7">FG-GAP repeat protein</fullName>
    </recommendedName>
</protein>
<dbReference type="PANTHER" id="PTHR36220:SF1">
    <property type="entry name" value="GAMMA TUBULIN COMPLEX COMPONENT C-TERMINAL DOMAIN-CONTAINING PROTEIN"/>
    <property type="match status" value="1"/>
</dbReference>
<organism evidence="5 6">
    <name type="scientific">Sphaerisporangium flaviroseum</name>
    <dbReference type="NCBI Taxonomy" id="509199"/>
    <lineage>
        <taxon>Bacteria</taxon>
        <taxon>Bacillati</taxon>
        <taxon>Actinomycetota</taxon>
        <taxon>Actinomycetes</taxon>
        <taxon>Streptosporangiales</taxon>
        <taxon>Streptosporangiaceae</taxon>
        <taxon>Sphaerisporangium</taxon>
    </lineage>
</organism>
<proteinExistence type="predicted"/>
<dbReference type="Pfam" id="PF14312">
    <property type="entry name" value="FG-GAP_2"/>
    <property type="match status" value="2"/>
</dbReference>
<dbReference type="EMBL" id="BAAAZR010000040">
    <property type="protein sequence ID" value="GAA3837358.1"/>
    <property type="molecule type" value="Genomic_DNA"/>
</dbReference>
<evidence type="ECO:0000313" key="6">
    <source>
        <dbReference type="Proteomes" id="UP001500888"/>
    </source>
</evidence>
<feature type="signal peptide" evidence="4">
    <location>
        <begin position="1"/>
        <end position="22"/>
    </location>
</feature>
<keyword evidence="1 4" id="KW-0732">Signal</keyword>
<accession>A0ABP7J852</accession>
<evidence type="ECO:0000313" key="5">
    <source>
        <dbReference type="EMBL" id="GAA3837358.1"/>
    </source>
</evidence>
<dbReference type="InterPro" id="IPR013519">
    <property type="entry name" value="Int_alpha_beta-p"/>
</dbReference>
<dbReference type="SUPFAM" id="SSF69318">
    <property type="entry name" value="Integrin alpha N-terminal domain"/>
    <property type="match status" value="2"/>
</dbReference>
<dbReference type="PANTHER" id="PTHR36220">
    <property type="entry name" value="UNNAMED PRODUCT"/>
    <property type="match status" value="1"/>
</dbReference>
<name>A0ABP7J852_9ACTN</name>
<keyword evidence="2" id="KW-0677">Repeat</keyword>
<comment type="caution">
    <text evidence="5">The sequence shown here is derived from an EMBL/GenBank/DDBJ whole genome shotgun (WGS) entry which is preliminary data.</text>
</comment>
<reference evidence="6" key="1">
    <citation type="journal article" date="2019" name="Int. J. Syst. Evol. Microbiol.">
        <title>The Global Catalogue of Microorganisms (GCM) 10K type strain sequencing project: providing services to taxonomists for standard genome sequencing and annotation.</title>
        <authorList>
            <consortium name="The Broad Institute Genomics Platform"/>
            <consortium name="The Broad Institute Genome Sequencing Center for Infectious Disease"/>
            <person name="Wu L."/>
            <person name="Ma J."/>
        </authorList>
    </citation>
    <scope>NUCLEOTIDE SEQUENCE [LARGE SCALE GENOMIC DNA]</scope>
    <source>
        <strain evidence="6">JCM 16908</strain>
    </source>
</reference>
<evidence type="ECO:0000256" key="1">
    <source>
        <dbReference type="ARBA" id="ARBA00022729"/>
    </source>
</evidence>
<evidence type="ECO:0000256" key="3">
    <source>
        <dbReference type="ARBA" id="ARBA00023180"/>
    </source>
</evidence>
<gene>
    <name evidence="5" type="ORF">GCM10022226_69280</name>
</gene>
<evidence type="ECO:0008006" key="7">
    <source>
        <dbReference type="Google" id="ProtNLM"/>
    </source>
</evidence>